<sequence length="446" mass="48836">MTIYFKPKRFVTKNVPSLMLSCLLISIFSCSDDKTNANGSGQPYDPNTPVKLETFYPDSGGMATKVIIKGTNFGTDPEAIKVYYNTKKAAVVRAAGDMLYVITPRQPGAECQISVAIGKDSLTFENTFSYTTQTTVSTIAGKPVGGDDGHGEMIDGTLAEASFDQPWFLCVDAEKNIFVSERLGHAVRQINEEKNVVSTLVKGSGNCPYPNASATDAEGKTVFVALDQGSQGLIEFDPETQWAPKRIKPRPKEGTPAFTLDWMHSVAPNVNDGLIYTRAYNGQLVRFDPRTKSAEQLDEGLLSSSDSFVSFDTLEPDMLYICYSAKHCIYSYNIKTKKHELYAGVQNETGWQDGEREDALFNDPKQICFDQDGVMYVADAGNHVIRKITRDGVVSTVIGIAGVKGYVDGSPEDALFQYPTGVAIDKEGTIYVGDARNNCVRKLAIE</sequence>
<dbReference type="InterPro" id="IPR001258">
    <property type="entry name" value="NHL_repeat"/>
</dbReference>
<dbReference type="SUPFAM" id="SSF101898">
    <property type="entry name" value="NHL repeat"/>
    <property type="match status" value="1"/>
</dbReference>
<dbReference type="PROSITE" id="PS51257">
    <property type="entry name" value="PROKAR_LIPOPROTEIN"/>
    <property type="match status" value="1"/>
</dbReference>
<dbReference type="HOGENOM" id="CLU_035704_1_0_10"/>
<feature type="chain" id="PRO_5002487952" description="IPT/TIG domain-containing protein" evidence="3">
    <location>
        <begin position="32"/>
        <end position="446"/>
    </location>
</feature>
<dbReference type="RefSeq" id="WP_010800491.1">
    <property type="nucleotide sequence ID" value="NZ_KQ033915.1"/>
</dbReference>
<dbReference type="Gene3D" id="2.60.40.10">
    <property type="entry name" value="Immunoglobulins"/>
    <property type="match status" value="1"/>
</dbReference>
<dbReference type="PANTHER" id="PTHR13833">
    <property type="match status" value="1"/>
</dbReference>
<evidence type="ECO:0000313" key="6">
    <source>
        <dbReference type="Proteomes" id="UP000033047"/>
    </source>
</evidence>
<accession>A0A0F5IIK5</accession>
<dbReference type="SUPFAM" id="SSF81296">
    <property type="entry name" value="E set domains"/>
    <property type="match status" value="1"/>
</dbReference>
<dbReference type="Proteomes" id="UP000033047">
    <property type="component" value="Unassembled WGS sequence"/>
</dbReference>
<protein>
    <recommendedName>
        <fullName evidence="4">IPT/TIG domain-containing protein</fullName>
    </recommendedName>
</protein>
<dbReference type="Pfam" id="PF01833">
    <property type="entry name" value="TIG"/>
    <property type="match status" value="1"/>
</dbReference>
<evidence type="ECO:0000256" key="3">
    <source>
        <dbReference type="SAM" id="SignalP"/>
    </source>
</evidence>
<keyword evidence="3" id="KW-0732">Signal</keyword>
<dbReference type="InterPro" id="IPR014756">
    <property type="entry name" value="Ig_E-set"/>
</dbReference>
<dbReference type="STRING" id="927665.HMPREF1535_05025"/>
<dbReference type="CDD" id="cd00603">
    <property type="entry name" value="IPT_PCSR"/>
    <property type="match status" value="1"/>
</dbReference>
<dbReference type="PATRIC" id="fig|927665.4.peg.5150"/>
<dbReference type="Gene3D" id="2.120.10.30">
    <property type="entry name" value="TolB, C-terminal domain"/>
    <property type="match status" value="1"/>
</dbReference>
<dbReference type="AlphaFoldDB" id="A0A0F5IIK5"/>
<keyword evidence="1" id="KW-0677">Repeat</keyword>
<reference evidence="5 6" key="1">
    <citation type="submission" date="2013-04" db="EMBL/GenBank/DDBJ databases">
        <title>The Genome Sequence of Parabacteroides goldsteinii DSM 19448.</title>
        <authorList>
            <consortium name="The Broad Institute Genomics Platform"/>
            <person name="Earl A."/>
            <person name="Ward D."/>
            <person name="Feldgarden M."/>
            <person name="Gevers D."/>
            <person name="Martens E."/>
            <person name="Sakamoto M."/>
            <person name="Benno Y."/>
            <person name="Song Y."/>
            <person name="Liu C."/>
            <person name="Lee J."/>
            <person name="Bolanos M."/>
            <person name="Vaisanen M.L."/>
            <person name="Finegold S.M."/>
            <person name="Walker B."/>
            <person name="Young S."/>
            <person name="Zeng Q."/>
            <person name="Gargeya S."/>
            <person name="Fitzgerald M."/>
            <person name="Haas B."/>
            <person name="Abouelleil A."/>
            <person name="Allen A.W."/>
            <person name="Alvarado L."/>
            <person name="Arachchi H.M."/>
            <person name="Berlin A.M."/>
            <person name="Chapman S.B."/>
            <person name="Gainer-Dewar J."/>
            <person name="Goldberg J."/>
            <person name="Griggs A."/>
            <person name="Gujja S."/>
            <person name="Hansen M."/>
            <person name="Howarth C."/>
            <person name="Imamovic A."/>
            <person name="Ireland A."/>
            <person name="Larimer J."/>
            <person name="McCowan C."/>
            <person name="Murphy C."/>
            <person name="Pearson M."/>
            <person name="Poon T.W."/>
            <person name="Priest M."/>
            <person name="Roberts A."/>
            <person name="Saif S."/>
            <person name="Shea T."/>
            <person name="Sisk P."/>
            <person name="Sykes S."/>
            <person name="Wortman J."/>
            <person name="Nusbaum C."/>
            <person name="Birren B."/>
        </authorList>
    </citation>
    <scope>NUCLEOTIDE SEQUENCE [LARGE SCALE GENOMIC DNA]</scope>
    <source>
        <strain evidence="5 6">DSM 19448</strain>
    </source>
</reference>
<organism evidence="5 6">
    <name type="scientific">Parabacteroides goldsteinii DSM 19448 = WAL 12034</name>
    <dbReference type="NCBI Taxonomy" id="927665"/>
    <lineage>
        <taxon>Bacteria</taxon>
        <taxon>Pseudomonadati</taxon>
        <taxon>Bacteroidota</taxon>
        <taxon>Bacteroidia</taxon>
        <taxon>Bacteroidales</taxon>
        <taxon>Tannerellaceae</taxon>
        <taxon>Parabacteroides</taxon>
    </lineage>
</organism>
<name>A0A0F5IIK5_9BACT</name>
<feature type="domain" description="IPT/TIG" evidence="4">
    <location>
        <begin position="56"/>
        <end position="130"/>
    </location>
</feature>
<dbReference type="InterPro" id="IPR013783">
    <property type="entry name" value="Ig-like_fold"/>
</dbReference>
<comment type="caution">
    <text evidence="5">The sequence shown here is derived from an EMBL/GenBank/DDBJ whole genome shotgun (WGS) entry which is preliminary data.</text>
</comment>
<dbReference type="Pfam" id="PF01436">
    <property type="entry name" value="NHL"/>
    <property type="match status" value="1"/>
</dbReference>
<evidence type="ECO:0000259" key="4">
    <source>
        <dbReference type="Pfam" id="PF01833"/>
    </source>
</evidence>
<feature type="repeat" description="NHL" evidence="2">
    <location>
        <begin position="416"/>
        <end position="446"/>
    </location>
</feature>
<feature type="signal peptide" evidence="3">
    <location>
        <begin position="1"/>
        <end position="31"/>
    </location>
</feature>
<evidence type="ECO:0000256" key="1">
    <source>
        <dbReference type="ARBA" id="ARBA00022737"/>
    </source>
</evidence>
<evidence type="ECO:0000313" key="5">
    <source>
        <dbReference type="EMBL" id="KKB45371.1"/>
    </source>
</evidence>
<dbReference type="PANTHER" id="PTHR13833:SF71">
    <property type="entry name" value="NHL DOMAIN-CONTAINING PROTEIN"/>
    <property type="match status" value="1"/>
</dbReference>
<dbReference type="EMBL" id="AQHV01000029">
    <property type="protein sequence ID" value="KKB45371.1"/>
    <property type="molecule type" value="Genomic_DNA"/>
</dbReference>
<proteinExistence type="predicted"/>
<evidence type="ECO:0000256" key="2">
    <source>
        <dbReference type="PROSITE-ProRule" id="PRU00504"/>
    </source>
</evidence>
<dbReference type="PROSITE" id="PS51125">
    <property type="entry name" value="NHL"/>
    <property type="match status" value="1"/>
</dbReference>
<gene>
    <name evidence="5" type="ORF">HMPREF1535_05025</name>
</gene>
<dbReference type="InterPro" id="IPR002909">
    <property type="entry name" value="IPT_dom"/>
</dbReference>
<dbReference type="InterPro" id="IPR011042">
    <property type="entry name" value="6-blade_b-propeller_TolB-like"/>
</dbReference>